<dbReference type="PANTHER" id="PTHR30349:SF94">
    <property type="entry name" value="INTEGRASE_RECOMBINASE HI_1414-RELATED"/>
    <property type="match status" value="1"/>
</dbReference>
<dbReference type="Proteomes" id="UP000436138">
    <property type="component" value="Chromosome"/>
</dbReference>
<dbReference type="InterPro" id="IPR013762">
    <property type="entry name" value="Integrase-like_cat_sf"/>
</dbReference>
<dbReference type="GO" id="GO:0006310">
    <property type="term" value="P:DNA recombination"/>
    <property type="evidence" value="ECO:0007669"/>
    <property type="project" value="UniProtKB-KW"/>
</dbReference>
<keyword evidence="5" id="KW-1185">Reference proteome</keyword>
<dbReference type="SUPFAM" id="SSF56349">
    <property type="entry name" value="DNA breaking-rejoining enzymes"/>
    <property type="match status" value="1"/>
</dbReference>
<evidence type="ECO:0000313" key="5">
    <source>
        <dbReference type="Proteomes" id="UP000436138"/>
    </source>
</evidence>
<proteinExistence type="predicted"/>
<dbReference type="PANTHER" id="PTHR30349">
    <property type="entry name" value="PHAGE INTEGRASE-RELATED"/>
    <property type="match status" value="1"/>
</dbReference>
<dbReference type="AlphaFoldDB" id="A0A6I6N917"/>
<organism evidence="4 5">
    <name type="scientific">Streptomyces broussonetiae</name>
    <dbReference type="NCBI Taxonomy" id="2686304"/>
    <lineage>
        <taxon>Bacteria</taxon>
        <taxon>Bacillati</taxon>
        <taxon>Actinomycetota</taxon>
        <taxon>Actinomycetes</taxon>
        <taxon>Kitasatosporales</taxon>
        <taxon>Streptomycetaceae</taxon>
        <taxon>Streptomyces</taxon>
    </lineage>
</organism>
<reference evidence="4 5" key="1">
    <citation type="submission" date="2019-12" db="EMBL/GenBank/DDBJ databases">
        <title>Streptomyces sp. strain T44 isolated from rhizosphere soil of Broussonetia papyrifera.</title>
        <authorList>
            <person name="Mo P."/>
        </authorList>
    </citation>
    <scope>NUCLEOTIDE SEQUENCE [LARGE SCALE GENOMIC DNA]</scope>
    <source>
        <strain evidence="4 5">T44</strain>
    </source>
</reference>
<dbReference type="Pfam" id="PF00589">
    <property type="entry name" value="Phage_integrase"/>
    <property type="match status" value="1"/>
</dbReference>
<sequence length="371" mass="42229">MSGDGSTYWVVVNDAFELHTEACAWLAGRKDRAYNTQRTYAGRIALYLSYCTEYAVDWSCPSLAQLMAMMRWLVDEPLPPKGRRPAAEPRFRDKGTANKIMGTVGEFLTWSALQGWVPQTVVSQLVQPKFLHYTPPGFDPGEDGQHRAIQARRIKYRVAVPGYEWLSDDQIEKVLDCTTHARDRFLVALLAVTGMRIGEGLGLRREDMHFLPDSTSLGCRIDGPHVHVRRRLNSNNAYAKSHYPRWIPVEAETVELYAAYRYERDAVPEAEGCDMVFVNLFRAPLGEPMKYPSTYELFKRLAARAGFRARPHMLRHSAITRWLRSGVARDVAQNMAGHQSPQSMDPYTHATDQDKRDAVKLVAAKRKEARQ</sequence>
<dbReference type="InterPro" id="IPR050090">
    <property type="entry name" value="Tyrosine_recombinase_XerCD"/>
</dbReference>
<dbReference type="GO" id="GO:0015074">
    <property type="term" value="P:DNA integration"/>
    <property type="evidence" value="ECO:0007669"/>
    <property type="project" value="InterPro"/>
</dbReference>
<dbReference type="Gene3D" id="1.10.443.10">
    <property type="entry name" value="Intergrase catalytic core"/>
    <property type="match status" value="1"/>
</dbReference>
<name>A0A6I6N917_9ACTN</name>
<evidence type="ECO:0000256" key="1">
    <source>
        <dbReference type="ARBA" id="ARBA00023172"/>
    </source>
</evidence>
<keyword evidence="1" id="KW-0233">DNA recombination</keyword>
<gene>
    <name evidence="4" type="ORF">GQF42_24410</name>
</gene>
<dbReference type="InterPro" id="IPR011010">
    <property type="entry name" value="DNA_brk_join_enz"/>
</dbReference>
<feature type="compositionally biased region" description="Polar residues" evidence="2">
    <location>
        <begin position="336"/>
        <end position="345"/>
    </location>
</feature>
<evidence type="ECO:0000259" key="3">
    <source>
        <dbReference type="PROSITE" id="PS51898"/>
    </source>
</evidence>
<dbReference type="EMBL" id="CP047020">
    <property type="protein sequence ID" value="QHA09788.1"/>
    <property type="molecule type" value="Genomic_DNA"/>
</dbReference>
<dbReference type="InterPro" id="IPR002104">
    <property type="entry name" value="Integrase_catalytic"/>
</dbReference>
<feature type="region of interest" description="Disordered" evidence="2">
    <location>
        <begin position="335"/>
        <end position="357"/>
    </location>
</feature>
<dbReference type="KEGG" id="sbro:GQF42_24410"/>
<evidence type="ECO:0000256" key="2">
    <source>
        <dbReference type="SAM" id="MobiDB-lite"/>
    </source>
</evidence>
<protein>
    <submittedName>
        <fullName evidence="4">Tyrosine-type recombinase/integrase</fullName>
    </submittedName>
</protein>
<feature type="domain" description="Tyr recombinase" evidence="3">
    <location>
        <begin position="161"/>
        <end position="360"/>
    </location>
</feature>
<accession>A0A6I6N917</accession>
<dbReference type="GO" id="GO:0003677">
    <property type="term" value="F:DNA binding"/>
    <property type="evidence" value="ECO:0007669"/>
    <property type="project" value="InterPro"/>
</dbReference>
<dbReference type="PROSITE" id="PS51898">
    <property type="entry name" value="TYR_RECOMBINASE"/>
    <property type="match status" value="1"/>
</dbReference>
<evidence type="ECO:0000313" key="4">
    <source>
        <dbReference type="EMBL" id="QHA09788.1"/>
    </source>
</evidence>